<proteinExistence type="predicted"/>
<dbReference type="EMBL" id="CP016174">
    <property type="protein sequence ID" value="ANN15612.1"/>
    <property type="molecule type" value="Genomic_DNA"/>
</dbReference>
<dbReference type="AlphaFoldDB" id="A0A193BTS2"/>
<dbReference type="STRING" id="31958.SD37_08025"/>
<keyword evidence="1" id="KW-0472">Membrane</keyword>
<name>A0A193BTS2_AMYOR</name>
<keyword evidence="1" id="KW-1133">Transmembrane helix</keyword>
<dbReference type="RefSeq" id="WP_044852509.1">
    <property type="nucleotide sequence ID" value="NZ_CP016174.1"/>
</dbReference>
<accession>A0A193BTS2</accession>
<evidence type="ECO:0000313" key="3">
    <source>
        <dbReference type="Proteomes" id="UP000093695"/>
    </source>
</evidence>
<feature type="transmembrane region" description="Helical" evidence="1">
    <location>
        <begin position="246"/>
        <end position="264"/>
    </location>
</feature>
<dbReference type="KEGG" id="aori:SD37_08025"/>
<keyword evidence="1" id="KW-0812">Transmembrane</keyword>
<feature type="transmembrane region" description="Helical" evidence="1">
    <location>
        <begin position="78"/>
        <end position="96"/>
    </location>
</feature>
<feature type="transmembrane region" description="Helical" evidence="1">
    <location>
        <begin position="165"/>
        <end position="184"/>
    </location>
</feature>
<organism evidence="2 3">
    <name type="scientific">Amycolatopsis orientalis</name>
    <name type="common">Nocardia orientalis</name>
    <dbReference type="NCBI Taxonomy" id="31958"/>
    <lineage>
        <taxon>Bacteria</taxon>
        <taxon>Bacillati</taxon>
        <taxon>Actinomycetota</taxon>
        <taxon>Actinomycetes</taxon>
        <taxon>Pseudonocardiales</taxon>
        <taxon>Pseudonocardiaceae</taxon>
        <taxon>Amycolatopsis</taxon>
    </lineage>
</organism>
<gene>
    <name evidence="2" type="ORF">SD37_08025</name>
</gene>
<feature type="transmembrane region" description="Helical" evidence="1">
    <location>
        <begin position="191"/>
        <end position="210"/>
    </location>
</feature>
<feature type="transmembrane region" description="Helical" evidence="1">
    <location>
        <begin position="21"/>
        <end position="39"/>
    </location>
</feature>
<keyword evidence="3" id="KW-1185">Reference proteome</keyword>
<protein>
    <submittedName>
        <fullName evidence="2">Uncharacterized protein</fullName>
    </submittedName>
</protein>
<dbReference type="Proteomes" id="UP000093695">
    <property type="component" value="Chromosome"/>
</dbReference>
<evidence type="ECO:0000256" key="1">
    <source>
        <dbReference type="SAM" id="Phobius"/>
    </source>
</evidence>
<sequence length="265" mass="29468">MTLSLEEPRTAPRWRYFARHAIEMAVAMFVGMELFAPLWPEAPGTEVAALAAATDMTVAMTVWMLYRGHGRARVLEMAAAMYVPYLLLLVPHWSGLIPGEDVLMGGHALMLPAMAIAMLIHRQEYSLPHGDHRAHPLVDVLGHRAPTWIALAMTMSAWSDPAAPLSWVMLILPAAYLFFGVIRGSFRDRRLLAIQVAGFAFYFALAVVAANADPEFARWVIAAAWGSHAVWDFAHHRADAVAPRWWSEWCGVVDLVVAVTIVVFW</sequence>
<evidence type="ECO:0000313" key="2">
    <source>
        <dbReference type="EMBL" id="ANN15612.1"/>
    </source>
</evidence>
<dbReference type="eggNOG" id="ENOG50330BK">
    <property type="taxonomic scope" value="Bacteria"/>
</dbReference>
<feature type="transmembrane region" description="Helical" evidence="1">
    <location>
        <begin position="45"/>
        <end position="66"/>
    </location>
</feature>
<reference evidence="2 3" key="1">
    <citation type="journal article" date="2015" name="Genome Announc.">
        <title>Draft Genome Sequence of Norvancomycin-Producing Strain Amycolatopsis orientalis CPCC200066.</title>
        <authorList>
            <person name="Lei X."/>
            <person name="Yuan F."/>
            <person name="Shi Y."/>
            <person name="Li X."/>
            <person name="Wang L."/>
            <person name="Hong B."/>
        </authorList>
    </citation>
    <scope>NUCLEOTIDE SEQUENCE [LARGE SCALE GENOMIC DNA]</scope>
    <source>
        <strain evidence="2 3">B-37</strain>
    </source>
</reference>